<dbReference type="EMBL" id="JAHHHN010000021">
    <property type="protein sequence ID" value="MBW4564358.1"/>
    <property type="molecule type" value="Genomic_DNA"/>
</dbReference>
<evidence type="ECO:0000256" key="1">
    <source>
        <dbReference type="PROSITE-ProRule" id="PRU01109"/>
    </source>
</evidence>
<dbReference type="PROSITE" id="PS51773">
    <property type="entry name" value="OCP_N"/>
    <property type="match status" value="1"/>
</dbReference>
<dbReference type="Proteomes" id="UP000715781">
    <property type="component" value="Unassembled WGS sequence"/>
</dbReference>
<dbReference type="GO" id="GO:0031404">
    <property type="term" value="F:chloride ion binding"/>
    <property type="evidence" value="ECO:0007669"/>
    <property type="project" value="InterPro"/>
</dbReference>
<dbReference type="Pfam" id="PF09150">
    <property type="entry name" value="Carot_N"/>
    <property type="match status" value="1"/>
</dbReference>
<keyword evidence="1" id="KW-0793">Thylakoid</keyword>
<dbReference type="Gene3D" id="1.10.2090.10">
    <property type="entry name" value="Orange carotenoid-binding protein, N-terminal domain"/>
    <property type="match status" value="1"/>
</dbReference>
<organism evidence="3 4">
    <name type="scientific">Mojavia pulchra JT2-VF2</name>
    <dbReference type="NCBI Taxonomy" id="287848"/>
    <lineage>
        <taxon>Bacteria</taxon>
        <taxon>Bacillati</taxon>
        <taxon>Cyanobacteriota</taxon>
        <taxon>Cyanophyceae</taxon>
        <taxon>Nostocales</taxon>
        <taxon>Nostocaceae</taxon>
    </lineage>
</organism>
<sequence length="158" mass="17882">MTYATDNTTTEAVNEFRRFDADTQLGLLWYGYLDLKEQLNPDPGFSVTQPATTLYDQIAALPQEQQLQAQRDIVSGNESSFTQTYNALASSARLEVWLLLAQGMEQGNVIQVSSDYKLPESTNDFVNRIKQLEFEQRINFMRSAVVDMGTAKQEGKRV</sequence>
<dbReference type="SUPFAM" id="SSF81930">
    <property type="entry name" value="Orange carotenoid protein, N-terminal domain"/>
    <property type="match status" value="1"/>
</dbReference>
<name>A0A951Q3R2_9NOST</name>
<keyword evidence="1" id="KW-0605">Phycobilisome</keyword>
<reference evidence="3" key="1">
    <citation type="submission" date="2021-05" db="EMBL/GenBank/DDBJ databases">
        <authorList>
            <person name="Pietrasiak N."/>
            <person name="Ward R."/>
            <person name="Stajich J.E."/>
            <person name="Kurbessoian T."/>
        </authorList>
    </citation>
    <scope>NUCLEOTIDE SEQUENCE</scope>
    <source>
        <strain evidence="3">JT2-VF2</strain>
    </source>
</reference>
<feature type="domain" description="OCP N-terminal" evidence="2">
    <location>
        <begin position="6"/>
        <end position="156"/>
    </location>
</feature>
<dbReference type="InterPro" id="IPR036917">
    <property type="entry name" value="Orange_carotenoid-bd_N_sf"/>
</dbReference>
<accession>A0A951Q3R2</accession>
<evidence type="ECO:0000313" key="4">
    <source>
        <dbReference type="Proteomes" id="UP000715781"/>
    </source>
</evidence>
<evidence type="ECO:0000259" key="2">
    <source>
        <dbReference type="PROSITE" id="PS51773"/>
    </source>
</evidence>
<dbReference type="AlphaFoldDB" id="A0A951Q3R2"/>
<keyword evidence="1" id="KW-0042">Antenna complex</keyword>
<comment type="caution">
    <text evidence="3">The sequence shown here is derived from an EMBL/GenBank/DDBJ whole genome shotgun (WGS) entry which is preliminary data.</text>
</comment>
<keyword evidence="1" id="KW-0472">Membrane</keyword>
<reference evidence="3" key="2">
    <citation type="journal article" date="2022" name="Microbiol. Resour. Announc.">
        <title>Metagenome Sequencing to Explore Phylogenomics of Terrestrial Cyanobacteria.</title>
        <authorList>
            <person name="Ward R.D."/>
            <person name="Stajich J.E."/>
            <person name="Johansen J.R."/>
            <person name="Huntemann M."/>
            <person name="Clum A."/>
            <person name="Foster B."/>
            <person name="Foster B."/>
            <person name="Roux S."/>
            <person name="Palaniappan K."/>
            <person name="Varghese N."/>
            <person name="Mukherjee S."/>
            <person name="Reddy T.B.K."/>
            <person name="Daum C."/>
            <person name="Copeland A."/>
            <person name="Chen I.A."/>
            <person name="Ivanova N.N."/>
            <person name="Kyrpides N.C."/>
            <person name="Shapiro N."/>
            <person name="Eloe-Fadrosh E.A."/>
            <person name="Pietrasiak N."/>
        </authorList>
    </citation>
    <scope>NUCLEOTIDE SEQUENCE</scope>
    <source>
        <strain evidence="3">JT2-VF2</strain>
    </source>
</reference>
<dbReference type="GO" id="GO:0016037">
    <property type="term" value="P:light absorption"/>
    <property type="evidence" value="ECO:0007669"/>
    <property type="project" value="UniProtKB-UniRule"/>
</dbReference>
<protein>
    <submittedName>
        <fullName evidence="3">Orange carotenoid protein</fullName>
    </submittedName>
</protein>
<dbReference type="GO" id="GO:0030089">
    <property type="term" value="C:phycobilisome"/>
    <property type="evidence" value="ECO:0007669"/>
    <property type="project" value="UniProtKB-UniRule"/>
</dbReference>
<evidence type="ECO:0000313" key="3">
    <source>
        <dbReference type="EMBL" id="MBW4564358.1"/>
    </source>
</evidence>
<gene>
    <name evidence="3" type="ORF">KME32_25090</name>
</gene>
<proteinExistence type="inferred from homology"/>
<comment type="similarity">
    <text evidence="1">Belongs to the orange carotenoid-binding protein family.</text>
</comment>
<keyword evidence="1" id="KW-0157">Chromophore</keyword>
<dbReference type="InterPro" id="IPR015233">
    <property type="entry name" value="Orange_carotenoid-bd_N"/>
</dbReference>